<evidence type="ECO:0000256" key="1">
    <source>
        <dbReference type="SAM" id="SignalP"/>
    </source>
</evidence>
<dbReference type="AlphaFoldDB" id="A0A1X0G6Y6"/>
<feature type="signal peptide" evidence="1">
    <location>
        <begin position="1"/>
        <end position="27"/>
    </location>
</feature>
<evidence type="ECO:0000313" key="5">
    <source>
        <dbReference type="Proteomes" id="UP000465812"/>
    </source>
</evidence>
<dbReference type="Proteomes" id="UP000192760">
    <property type="component" value="Unassembled WGS sequence"/>
</dbReference>
<sequence length="72" mass="6759">MRTTIKKAIAAFGGAAAAILAVGFGPAGVSPADNAPAATMHRSPGVAPTQPGPAPAGVHVATLVGCVPGANC</sequence>
<evidence type="ECO:0000313" key="2">
    <source>
        <dbReference type="EMBL" id="BBY37155.1"/>
    </source>
</evidence>
<dbReference type="RefSeq" id="WP_083092559.1">
    <property type="nucleotide sequence ID" value="NZ_AP022590.1"/>
</dbReference>
<proteinExistence type="predicted"/>
<dbReference type="Proteomes" id="UP000465812">
    <property type="component" value="Chromosome"/>
</dbReference>
<name>A0A1X0G6Y6_MYCNT</name>
<feature type="chain" id="PRO_5039408503" evidence="1">
    <location>
        <begin position="28"/>
        <end position="72"/>
    </location>
</feature>
<evidence type="ECO:0000313" key="3">
    <source>
        <dbReference type="EMBL" id="ORB09270.1"/>
    </source>
</evidence>
<accession>A0A1X0G6Y6</accession>
<reference evidence="3 4" key="1">
    <citation type="submission" date="2017-02" db="EMBL/GenBank/DDBJ databases">
        <title>The new phylogeny of genus Mycobacterium.</title>
        <authorList>
            <person name="Tortoli E."/>
            <person name="Trovato A."/>
            <person name="Cirillo D.M."/>
        </authorList>
    </citation>
    <scope>NUCLEOTIDE SEQUENCE [LARGE SCALE GENOMIC DNA]</scope>
    <source>
        <strain evidence="3 4">DSM 45255</strain>
    </source>
</reference>
<organism evidence="3 4">
    <name type="scientific">Mycobacterium mantenii</name>
    <dbReference type="NCBI Taxonomy" id="560555"/>
    <lineage>
        <taxon>Bacteria</taxon>
        <taxon>Bacillati</taxon>
        <taxon>Actinomycetota</taxon>
        <taxon>Actinomycetes</taxon>
        <taxon>Mycobacteriales</taxon>
        <taxon>Mycobacteriaceae</taxon>
        <taxon>Mycobacterium</taxon>
        <taxon>Mycobacterium avium complex (MAC)</taxon>
    </lineage>
</organism>
<evidence type="ECO:0000313" key="4">
    <source>
        <dbReference type="Proteomes" id="UP000192760"/>
    </source>
</evidence>
<keyword evidence="5" id="KW-1185">Reference proteome</keyword>
<reference evidence="2 5" key="2">
    <citation type="journal article" date="2019" name="Emerg. Microbes Infect.">
        <title>Comprehensive subspecies identification of 175 nontuberculous mycobacteria species based on 7547 genomic profiles.</title>
        <authorList>
            <person name="Matsumoto Y."/>
            <person name="Kinjo T."/>
            <person name="Motooka D."/>
            <person name="Nabeya D."/>
            <person name="Jung N."/>
            <person name="Uechi K."/>
            <person name="Horii T."/>
            <person name="Iida T."/>
            <person name="Fujita J."/>
            <person name="Nakamura S."/>
        </authorList>
    </citation>
    <scope>NUCLEOTIDE SEQUENCE [LARGE SCALE GENOMIC DNA]</scope>
    <source>
        <strain evidence="2 5">JCM 18113</strain>
    </source>
</reference>
<protein>
    <submittedName>
        <fullName evidence="3">Uncharacterized protein</fullName>
    </submittedName>
</protein>
<dbReference type="EMBL" id="AP022590">
    <property type="protein sequence ID" value="BBY37155.1"/>
    <property type="molecule type" value="Genomic_DNA"/>
</dbReference>
<keyword evidence="1" id="KW-0732">Signal</keyword>
<reference evidence="2" key="3">
    <citation type="submission" date="2020-02" db="EMBL/GenBank/DDBJ databases">
        <authorList>
            <person name="Matsumoto Y."/>
            <person name="Motooka D."/>
            <person name="Nakamura S."/>
        </authorList>
    </citation>
    <scope>NUCLEOTIDE SEQUENCE</scope>
    <source>
        <strain evidence="2">JCM 18113</strain>
    </source>
</reference>
<dbReference type="EMBL" id="MVHW01000001">
    <property type="protein sequence ID" value="ORB09270.1"/>
    <property type="molecule type" value="Genomic_DNA"/>
</dbReference>
<gene>
    <name evidence="3" type="ORF">BST30_01380</name>
    <name evidence="2" type="ORF">MMAN_12890</name>
</gene>